<dbReference type="STRING" id="3218.A0A2K1IBC6"/>
<dbReference type="PANTHER" id="PTHR10426">
    <property type="entry name" value="STRICTOSIDINE SYNTHASE-RELATED"/>
    <property type="match status" value="1"/>
</dbReference>
<dbReference type="Gene3D" id="2.120.10.30">
    <property type="entry name" value="TolB, C-terminal domain"/>
    <property type="match status" value="1"/>
</dbReference>
<evidence type="ECO:0000313" key="1">
    <source>
        <dbReference type="EMBL" id="PNR26564.1"/>
    </source>
</evidence>
<dbReference type="PANTHER" id="PTHR10426:SF106">
    <property type="entry name" value="PROTEIN STRICTOSIDINE SYNTHASE-LIKE 3"/>
    <property type="match status" value="1"/>
</dbReference>
<reference evidence="1 3" key="2">
    <citation type="journal article" date="2018" name="Plant J.">
        <title>The Physcomitrella patens chromosome-scale assembly reveals moss genome structure and evolution.</title>
        <authorList>
            <person name="Lang D."/>
            <person name="Ullrich K.K."/>
            <person name="Murat F."/>
            <person name="Fuchs J."/>
            <person name="Jenkins J."/>
            <person name="Haas F.B."/>
            <person name="Piednoel M."/>
            <person name="Gundlach H."/>
            <person name="Van Bel M."/>
            <person name="Meyberg R."/>
            <person name="Vives C."/>
            <person name="Morata J."/>
            <person name="Symeonidi A."/>
            <person name="Hiss M."/>
            <person name="Muchero W."/>
            <person name="Kamisugi Y."/>
            <person name="Saleh O."/>
            <person name="Blanc G."/>
            <person name="Decker E.L."/>
            <person name="van Gessel N."/>
            <person name="Grimwood J."/>
            <person name="Hayes R.D."/>
            <person name="Graham S.W."/>
            <person name="Gunter L.E."/>
            <person name="McDaniel S.F."/>
            <person name="Hoernstein S.N.W."/>
            <person name="Larsson A."/>
            <person name="Li F.W."/>
            <person name="Perroud P.F."/>
            <person name="Phillips J."/>
            <person name="Ranjan P."/>
            <person name="Rokshar D.S."/>
            <person name="Rothfels C.J."/>
            <person name="Schneider L."/>
            <person name="Shu S."/>
            <person name="Stevenson D.W."/>
            <person name="Thummler F."/>
            <person name="Tillich M."/>
            <person name="Villarreal Aguilar J.C."/>
            <person name="Widiez T."/>
            <person name="Wong G.K."/>
            <person name="Wymore A."/>
            <person name="Zhang Y."/>
            <person name="Zimmer A.D."/>
            <person name="Quatrano R.S."/>
            <person name="Mayer K.F.X."/>
            <person name="Goodstein D."/>
            <person name="Casacuberta J.M."/>
            <person name="Vandepoele K."/>
            <person name="Reski R."/>
            <person name="Cuming A.C."/>
            <person name="Tuskan G.A."/>
            <person name="Maumus F."/>
            <person name="Salse J."/>
            <person name="Schmutz J."/>
            <person name="Rensing S.A."/>
        </authorList>
    </citation>
    <scope>NUCLEOTIDE SEQUENCE [LARGE SCALE GENOMIC DNA]</scope>
    <source>
        <strain evidence="2 3">cv. Gransden 2004</strain>
    </source>
</reference>
<reference evidence="2" key="3">
    <citation type="submission" date="2020-12" db="UniProtKB">
        <authorList>
            <consortium name="EnsemblPlants"/>
        </authorList>
    </citation>
    <scope>IDENTIFICATION</scope>
</reference>
<reference evidence="1 3" key="1">
    <citation type="journal article" date="2008" name="Science">
        <title>The Physcomitrella genome reveals evolutionary insights into the conquest of land by plants.</title>
        <authorList>
            <person name="Rensing S."/>
            <person name="Lang D."/>
            <person name="Zimmer A."/>
            <person name="Terry A."/>
            <person name="Salamov A."/>
            <person name="Shapiro H."/>
            <person name="Nishiyama T."/>
            <person name="Perroud P.-F."/>
            <person name="Lindquist E."/>
            <person name="Kamisugi Y."/>
            <person name="Tanahashi T."/>
            <person name="Sakakibara K."/>
            <person name="Fujita T."/>
            <person name="Oishi K."/>
            <person name="Shin-I T."/>
            <person name="Kuroki Y."/>
            <person name="Toyoda A."/>
            <person name="Suzuki Y."/>
            <person name="Hashimoto A."/>
            <person name="Yamaguchi K."/>
            <person name="Sugano A."/>
            <person name="Kohara Y."/>
            <person name="Fujiyama A."/>
            <person name="Anterola A."/>
            <person name="Aoki S."/>
            <person name="Ashton N."/>
            <person name="Barbazuk W.B."/>
            <person name="Barker E."/>
            <person name="Bennetzen J."/>
            <person name="Bezanilla M."/>
            <person name="Blankenship R."/>
            <person name="Cho S.H."/>
            <person name="Dutcher S."/>
            <person name="Estelle M."/>
            <person name="Fawcett J.A."/>
            <person name="Gundlach H."/>
            <person name="Hanada K."/>
            <person name="Heyl A."/>
            <person name="Hicks K.A."/>
            <person name="Hugh J."/>
            <person name="Lohr M."/>
            <person name="Mayer K."/>
            <person name="Melkozernov A."/>
            <person name="Murata T."/>
            <person name="Nelson D."/>
            <person name="Pils B."/>
            <person name="Prigge M."/>
            <person name="Reiss B."/>
            <person name="Renner T."/>
            <person name="Rombauts S."/>
            <person name="Rushton P."/>
            <person name="Sanderfoot A."/>
            <person name="Schween G."/>
            <person name="Shiu S.-H."/>
            <person name="Stueber K."/>
            <person name="Theodoulou F.L."/>
            <person name="Tu H."/>
            <person name="Van de Peer Y."/>
            <person name="Verrier P.J."/>
            <person name="Waters E."/>
            <person name="Wood A."/>
            <person name="Yang L."/>
            <person name="Cove D."/>
            <person name="Cuming A."/>
            <person name="Hasebe M."/>
            <person name="Lucas S."/>
            <person name="Mishler D.B."/>
            <person name="Reski R."/>
            <person name="Grigoriev I."/>
            <person name="Quatrano R.S."/>
            <person name="Boore J.L."/>
        </authorList>
    </citation>
    <scope>NUCLEOTIDE SEQUENCE [LARGE SCALE GENOMIC DNA]</scope>
    <source>
        <strain evidence="2 3">cv. Gransden 2004</strain>
    </source>
</reference>
<protein>
    <submittedName>
        <fullName evidence="1 2">Uncharacterized protein</fullName>
    </submittedName>
</protein>
<name>A0A2K1IBC6_PHYPA</name>
<dbReference type="Proteomes" id="UP000006727">
    <property type="component" value="Chromosome 26"/>
</dbReference>
<evidence type="ECO:0000313" key="2">
    <source>
        <dbReference type="EnsemblPlants" id="Pp3c26_530V3.1"/>
    </source>
</evidence>
<evidence type="ECO:0000313" key="3">
    <source>
        <dbReference type="Proteomes" id="UP000006727"/>
    </source>
</evidence>
<dbReference type="EnsemblPlants" id="Pp3c26_530V3.3">
    <property type="protein sequence ID" value="Pp3c26_530V3.3"/>
    <property type="gene ID" value="Pp3c26_530"/>
</dbReference>
<dbReference type="Gramene" id="Pp3c26_530V3.4">
    <property type="protein sequence ID" value="Pp3c26_530V3.4"/>
    <property type="gene ID" value="Pp3c26_530"/>
</dbReference>
<sequence length="92" mass="10236">MTPLTMYVGPTPAHVFKDFPRDNQNKLQNGGIVGQGQFLGPESLTFDAQGRGPYTGVSNNRILRYDGPERAWTTSAYTSKNKFALVHLKILH</sequence>
<dbReference type="Gramene" id="Pp3c26_530V3.3">
    <property type="protein sequence ID" value="Pp3c26_530V3.3"/>
    <property type="gene ID" value="Pp3c26_530"/>
</dbReference>
<dbReference type="EnsemblPlants" id="Pp3c26_530V3.1">
    <property type="protein sequence ID" value="Pp3c26_530V3.1"/>
    <property type="gene ID" value="Pp3c26_530"/>
</dbReference>
<dbReference type="PaxDb" id="3218-PP1S149_59V6.1"/>
<keyword evidence="3" id="KW-1185">Reference proteome</keyword>
<dbReference type="SUPFAM" id="SSF63829">
    <property type="entry name" value="Calcium-dependent phosphotriesterase"/>
    <property type="match status" value="1"/>
</dbReference>
<dbReference type="EnsemblPlants" id="Pp3c26_530V3.2">
    <property type="protein sequence ID" value="Pp3c26_530V3.2"/>
    <property type="gene ID" value="Pp3c26_530"/>
</dbReference>
<gene>
    <name evidence="1" type="ORF">PHYPA_030044</name>
</gene>
<organism evidence="1">
    <name type="scientific">Physcomitrium patens</name>
    <name type="common">Spreading-leaved earth moss</name>
    <name type="synonym">Physcomitrella patens</name>
    <dbReference type="NCBI Taxonomy" id="3218"/>
    <lineage>
        <taxon>Eukaryota</taxon>
        <taxon>Viridiplantae</taxon>
        <taxon>Streptophyta</taxon>
        <taxon>Embryophyta</taxon>
        <taxon>Bryophyta</taxon>
        <taxon>Bryophytina</taxon>
        <taxon>Bryopsida</taxon>
        <taxon>Funariidae</taxon>
        <taxon>Funariales</taxon>
        <taxon>Funariaceae</taxon>
        <taxon>Physcomitrium</taxon>
    </lineage>
</organism>
<dbReference type="Pfam" id="PF20067">
    <property type="entry name" value="SSL_N"/>
    <property type="match status" value="1"/>
</dbReference>
<accession>A0A2K1IBC6</accession>
<dbReference type="Gramene" id="Pp3c26_530V3.1">
    <property type="protein sequence ID" value="Pp3c26_530V3.1"/>
    <property type="gene ID" value="Pp3c26_530"/>
</dbReference>
<dbReference type="AlphaFoldDB" id="A0A2K1IBC6"/>
<dbReference type="Gramene" id="Pp3c26_530V3.2">
    <property type="protein sequence ID" value="Pp3c26_530V3.2"/>
    <property type="gene ID" value="Pp3c26_530"/>
</dbReference>
<dbReference type="EMBL" id="ABEU02000026">
    <property type="protein sequence ID" value="PNR26564.1"/>
    <property type="molecule type" value="Genomic_DNA"/>
</dbReference>
<dbReference type="InterPro" id="IPR011042">
    <property type="entry name" value="6-blade_b-propeller_TolB-like"/>
</dbReference>
<proteinExistence type="predicted"/>
<dbReference type="EnsemblPlants" id="Pp3c26_530V3.4">
    <property type="protein sequence ID" value="Pp3c26_530V3.4"/>
    <property type="gene ID" value="Pp3c26_530"/>
</dbReference>